<comment type="pathway">
    <text evidence="1">Carbohydrate degradation; glycolysis; D-glyceraldehyde 3-phosphate and glycerone phosphate from D-glucose: step 2/4.</text>
</comment>
<name>A0ABV8Q3Q8_9MICO</name>
<comment type="caution">
    <text evidence="8">The sequence shown here is derived from an EMBL/GenBank/DDBJ whole genome shotgun (WGS) entry which is preliminary data.</text>
</comment>
<dbReference type="EMBL" id="JBHSCN010000002">
    <property type="protein sequence ID" value="MFC4242136.1"/>
    <property type="molecule type" value="Genomic_DNA"/>
</dbReference>
<evidence type="ECO:0000313" key="8">
    <source>
        <dbReference type="EMBL" id="MFC4242136.1"/>
    </source>
</evidence>
<keyword evidence="9" id="KW-1185">Reference proteome</keyword>
<evidence type="ECO:0000256" key="4">
    <source>
        <dbReference type="ARBA" id="ARBA00022432"/>
    </source>
</evidence>
<comment type="catalytic activity">
    <reaction evidence="6">
        <text>alpha-D-glucose 6-phosphate = beta-D-fructose 6-phosphate</text>
        <dbReference type="Rhea" id="RHEA:11816"/>
        <dbReference type="ChEBI" id="CHEBI:57634"/>
        <dbReference type="ChEBI" id="CHEBI:58225"/>
        <dbReference type="EC" id="5.3.1.9"/>
    </reaction>
</comment>
<gene>
    <name evidence="8" type="ORF">ACFOYW_02020</name>
</gene>
<dbReference type="InterPro" id="IPR014710">
    <property type="entry name" value="RmlC-like_jellyroll"/>
</dbReference>
<evidence type="ECO:0000256" key="6">
    <source>
        <dbReference type="ARBA" id="ARBA00029321"/>
    </source>
</evidence>
<dbReference type="GO" id="GO:0016853">
    <property type="term" value="F:isomerase activity"/>
    <property type="evidence" value="ECO:0007669"/>
    <property type="project" value="UniProtKB-KW"/>
</dbReference>
<keyword evidence="5" id="KW-0324">Glycolysis</keyword>
<dbReference type="Proteomes" id="UP001595900">
    <property type="component" value="Unassembled WGS sequence"/>
</dbReference>
<dbReference type="Pfam" id="PF06560">
    <property type="entry name" value="GPI"/>
    <property type="match status" value="1"/>
</dbReference>
<comment type="similarity">
    <text evidence="2">Belongs to the archaeal-type GPI family.</text>
</comment>
<feature type="domain" description="Glucose-6-phosphate isomerase prokaryote" evidence="7">
    <location>
        <begin position="28"/>
        <end position="186"/>
    </location>
</feature>
<dbReference type="RefSeq" id="WP_390226932.1">
    <property type="nucleotide sequence ID" value="NZ_JBHSCN010000002.1"/>
</dbReference>
<dbReference type="InterPro" id="IPR010551">
    <property type="entry name" value="G6P_isomerase_prok"/>
</dbReference>
<sequence>MAAIAQPVQLRPDAGSGALDGGSERYEKTLRELAGLYRDDAAFERALASDDGAPVYWVESSTVDRGPGALTVGVSTLEPGRVGREYAMTRGHLHGKAEHAELYYGLAGTGVILMDSLDGESRAIEITPGVAVHVPGHWVHRSVNVGAERLATLFCYGTDAGQDYQLIAEAGGMATLVVAREDGGWTTVPNPDHRGYRAGAVL</sequence>
<organism evidence="8 9">
    <name type="scientific">Gryllotalpicola reticulitermitis</name>
    <dbReference type="NCBI Taxonomy" id="1184153"/>
    <lineage>
        <taxon>Bacteria</taxon>
        <taxon>Bacillati</taxon>
        <taxon>Actinomycetota</taxon>
        <taxon>Actinomycetes</taxon>
        <taxon>Micrococcales</taxon>
        <taxon>Microbacteriaceae</taxon>
        <taxon>Gryllotalpicola</taxon>
    </lineage>
</organism>
<dbReference type="CDD" id="cd02218">
    <property type="entry name" value="cupin_PGI"/>
    <property type="match status" value="1"/>
</dbReference>
<keyword evidence="8" id="KW-0413">Isomerase</keyword>
<accession>A0ABV8Q3Q8</accession>
<evidence type="ECO:0000256" key="1">
    <source>
        <dbReference type="ARBA" id="ARBA00004926"/>
    </source>
</evidence>
<reference evidence="9" key="1">
    <citation type="journal article" date="2019" name="Int. J. Syst. Evol. Microbiol.">
        <title>The Global Catalogue of Microorganisms (GCM) 10K type strain sequencing project: providing services to taxonomists for standard genome sequencing and annotation.</title>
        <authorList>
            <consortium name="The Broad Institute Genomics Platform"/>
            <consortium name="The Broad Institute Genome Sequencing Center for Infectious Disease"/>
            <person name="Wu L."/>
            <person name="Ma J."/>
        </authorList>
    </citation>
    <scope>NUCLEOTIDE SEQUENCE [LARGE SCALE GENOMIC DNA]</scope>
    <source>
        <strain evidence="9">CGMCC 1.10363</strain>
    </source>
</reference>
<keyword evidence="4" id="KW-0312">Gluconeogenesis</keyword>
<dbReference type="InterPro" id="IPR011051">
    <property type="entry name" value="RmlC_Cupin_sf"/>
</dbReference>
<proteinExistence type="inferred from homology"/>
<evidence type="ECO:0000313" key="9">
    <source>
        <dbReference type="Proteomes" id="UP001595900"/>
    </source>
</evidence>
<dbReference type="EC" id="5.3.1.9" evidence="3"/>
<evidence type="ECO:0000256" key="2">
    <source>
        <dbReference type="ARBA" id="ARBA00006542"/>
    </source>
</evidence>
<evidence type="ECO:0000256" key="5">
    <source>
        <dbReference type="ARBA" id="ARBA00023152"/>
    </source>
</evidence>
<protein>
    <recommendedName>
        <fullName evidence="3">glucose-6-phosphate isomerase</fullName>
        <ecNumber evidence="3">5.3.1.9</ecNumber>
    </recommendedName>
</protein>
<dbReference type="Gene3D" id="2.60.120.10">
    <property type="entry name" value="Jelly Rolls"/>
    <property type="match status" value="1"/>
</dbReference>
<evidence type="ECO:0000259" key="7">
    <source>
        <dbReference type="Pfam" id="PF06560"/>
    </source>
</evidence>
<evidence type="ECO:0000256" key="3">
    <source>
        <dbReference type="ARBA" id="ARBA00011952"/>
    </source>
</evidence>
<dbReference type="SUPFAM" id="SSF51182">
    <property type="entry name" value="RmlC-like cupins"/>
    <property type="match status" value="1"/>
</dbReference>